<dbReference type="InterPro" id="IPR037069">
    <property type="entry name" value="AcylCoA_DH/ox_N_sf"/>
</dbReference>
<feature type="domain" description="Acyl-CoA dehydrogenase/oxidase C-terminal" evidence="6">
    <location>
        <begin position="203"/>
        <end position="324"/>
    </location>
</feature>
<dbReference type="InterPro" id="IPR009075">
    <property type="entry name" value="AcylCo_DH/oxidase_C"/>
</dbReference>
<dbReference type="RefSeq" id="WP_345245560.1">
    <property type="nucleotide sequence ID" value="NZ_BAABFO010000001.1"/>
</dbReference>
<dbReference type="Proteomes" id="UP001501671">
    <property type="component" value="Unassembled WGS sequence"/>
</dbReference>
<dbReference type="Pfam" id="PF02771">
    <property type="entry name" value="Acyl-CoA_dh_N"/>
    <property type="match status" value="1"/>
</dbReference>
<dbReference type="InterPro" id="IPR009100">
    <property type="entry name" value="AcylCoA_DH/oxidase_NM_dom_sf"/>
</dbReference>
<gene>
    <name evidence="8" type="ORF">GCM10023144_02830</name>
</gene>
<comment type="similarity">
    <text evidence="2">Belongs to the acyl-CoA dehydrogenase family.</text>
</comment>
<dbReference type="EMBL" id="BAABFO010000001">
    <property type="protein sequence ID" value="GAA4322657.1"/>
    <property type="molecule type" value="Genomic_DNA"/>
</dbReference>
<evidence type="ECO:0000313" key="9">
    <source>
        <dbReference type="Proteomes" id="UP001501671"/>
    </source>
</evidence>
<evidence type="ECO:0000256" key="2">
    <source>
        <dbReference type="ARBA" id="ARBA00009347"/>
    </source>
</evidence>
<comment type="cofactor">
    <cofactor evidence="1">
        <name>FAD</name>
        <dbReference type="ChEBI" id="CHEBI:57692"/>
    </cofactor>
</comment>
<dbReference type="SUPFAM" id="SSF56645">
    <property type="entry name" value="Acyl-CoA dehydrogenase NM domain-like"/>
    <property type="match status" value="1"/>
</dbReference>
<dbReference type="Pfam" id="PF00441">
    <property type="entry name" value="Acyl-CoA_dh_1"/>
    <property type="match status" value="1"/>
</dbReference>
<keyword evidence="5" id="KW-0560">Oxidoreductase</keyword>
<evidence type="ECO:0000313" key="8">
    <source>
        <dbReference type="EMBL" id="GAA4322657.1"/>
    </source>
</evidence>
<keyword evidence="9" id="KW-1185">Reference proteome</keyword>
<name>A0ABP8GE21_9BURK</name>
<dbReference type="PANTHER" id="PTHR43884:SF20">
    <property type="entry name" value="ACYL-COA DEHYDROGENASE FADE28"/>
    <property type="match status" value="1"/>
</dbReference>
<proteinExistence type="inferred from homology"/>
<keyword evidence="4" id="KW-0274">FAD</keyword>
<keyword evidence="3" id="KW-0285">Flavoprotein</keyword>
<sequence length="363" mass="37775">MSEVRDMLVDTASRILADHCTRAVREAAERGEWPAALWQALDDAGLTQAATAESRGGPGAELADAFGLLKTAAAYAAPLPLAETLLAEQMLAAAGLPPAKGPATVGPVVAGDRITLARAGAGWRLDGVAHRIPWARAAGAVVLAADCDGVPATVVLRRPPVAAHGANLAGEPRDTVDCGGLEVSEADVALGRGFDAARLRSLGALCRAAAISGALETMLQMAVDYAKDRVQFGRPIAKFQAVQQQAAELAGEVAAASAAAQAAVDALERGDARFETAAAKARAGEAVGIATAIAHQIHGAIGFTHEHALHWYSRRAWSWREEFGSEDEWSAWIGAEVARIGGEGLWRFLTAPHSTQHDGDTTR</sequence>
<dbReference type="PANTHER" id="PTHR43884">
    <property type="entry name" value="ACYL-COA DEHYDROGENASE"/>
    <property type="match status" value="1"/>
</dbReference>
<evidence type="ECO:0000259" key="6">
    <source>
        <dbReference type="Pfam" id="PF00441"/>
    </source>
</evidence>
<dbReference type="Gene3D" id="1.10.540.10">
    <property type="entry name" value="Acyl-CoA dehydrogenase/oxidase, N-terminal domain"/>
    <property type="match status" value="1"/>
</dbReference>
<reference evidence="9" key="1">
    <citation type="journal article" date="2019" name="Int. J. Syst. Evol. Microbiol.">
        <title>The Global Catalogue of Microorganisms (GCM) 10K type strain sequencing project: providing services to taxonomists for standard genome sequencing and annotation.</title>
        <authorList>
            <consortium name="The Broad Institute Genomics Platform"/>
            <consortium name="The Broad Institute Genome Sequencing Center for Infectious Disease"/>
            <person name="Wu L."/>
            <person name="Ma J."/>
        </authorList>
    </citation>
    <scope>NUCLEOTIDE SEQUENCE [LARGE SCALE GENOMIC DNA]</scope>
    <source>
        <strain evidence="9">JCM 17666</strain>
    </source>
</reference>
<organism evidence="8 9">
    <name type="scientific">Pigmentiphaga soli</name>
    <dbReference type="NCBI Taxonomy" id="1007095"/>
    <lineage>
        <taxon>Bacteria</taxon>
        <taxon>Pseudomonadati</taxon>
        <taxon>Pseudomonadota</taxon>
        <taxon>Betaproteobacteria</taxon>
        <taxon>Burkholderiales</taxon>
        <taxon>Alcaligenaceae</taxon>
        <taxon>Pigmentiphaga</taxon>
    </lineage>
</organism>
<evidence type="ECO:0000259" key="7">
    <source>
        <dbReference type="Pfam" id="PF02771"/>
    </source>
</evidence>
<dbReference type="Gene3D" id="1.20.140.10">
    <property type="entry name" value="Butyryl-CoA Dehydrogenase, subunit A, domain 3"/>
    <property type="match status" value="1"/>
</dbReference>
<evidence type="ECO:0000256" key="1">
    <source>
        <dbReference type="ARBA" id="ARBA00001974"/>
    </source>
</evidence>
<comment type="caution">
    <text evidence="8">The sequence shown here is derived from an EMBL/GenBank/DDBJ whole genome shotgun (WGS) entry which is preliminary data.</text>
</comment>
<accession>A0ABP8GE21</accession>
<feature type="domain" description="Acyl-CoA dehydrogenase/oxidase N-terminal" evidence="7">
    <location>
        <begin position="4"/>
        <end position="95"/>
    </location>
</feature>
<dbReference type="SUPFAM" id="SSF47203">
    <property type="entry name" value="Acyl-CoA dehydrogenase C-terminal domain-like"/>
    <property type="match status" value="1"/>
</dbReference>
<evidence type="ECO:0000256" key="3">
    <source>
        <dbReference type="ARBA" id="ARBA00022630"/>
    </source>
</evidence>
<dbReference type="InterPro" id="IPR013786">
    <property type="entry name" value="AcylCoA_DH/ox_N"/>
</dbReference>
<protein>
    <submittedName>
        <fullName evidence="8">Acyl-CoA dehydrogenase family protein</fullName>
    </submittedName>
</protein>
<dbReference type="InterPro" id="IPR036250">
    <property type="entry name" value="AcylCo_DH-like_C"/>
</dbReference>
<evidence type="ECO:0000256" key="5">
    <source>
        <dbReference type="ARBA" id="ARBA00023002"/>
    </source>
</evidence>
<evidence type="ECO:0000256" key="4">
    <source>
        <dbReference type="ARBA" id="ARBA00022827"/>
    </source>
</evidence>